<comment type="caution">
    <text evidence="1">The sequence shown here is derived from an EMBL/GenBank/DDBJ whole genome shotgun (WGS) entry which is preliminary data.</text>
</comment>
<organism evidence="1">
    <name type="scientific">marine sediment metagenome</name>
    <dbReference type="NCBI Taxonomy" id="412755"/>
    <lineage>
        <taxon>unclassified sequences</taxon>
        <taxon>metagenomes</taxon>
        <taxon>ecological metagenomes</taxon>
    </lineage>
</organism>
<evidence type="ECO:0000313" key="1">
    <source>
        <dbReference type="EMBL" id="KKL13790.1"/>
    </source>
</evidence>
<protein>
    <submittedName>
        <fullName evidence="1">Uncharacterized protein</fullName>
    </submittedName>
</protein>
<feature type="non-terminal residue" evidence="1">
    <location>
        <position position="254"/>
    </location>
</feature>
<dbReference type="EMBL" id="LAZR01040720">
    <property type="protein sequence ID" value="KKL13790.1"/>
    <property type="molecule type" value="Genomic_DNA"/>
</dbReference>
<name>A0A0F9AWI0_9ZZZZ</name>
<dbReference type="AlphaFoldDB" id="A0A0F9AWI0"/>
<reference evidence="1" key="1">
    <citation type="journal article" date="2015" name="Nature">
        <title>Complex archaea that bridge the gap between prokaryotes and eukaryotes.</title>
        <authorList>
            <person name="Spang A."/>
            <person name="Saw J.H."/>
            <person name="Jorgensen S.L."/>
            <person name="Zaremba-Niedzwiedzka K."/>
            <person name="Martijn J."/>
            <person name="Lind A.E."/>
            <person name="van Eijk R."/>
            <person name="Schleper C."/>
            <person name="Guy L."/>
            <person name="Ettema T.J."/>
        </authorList>
    </citation>
    <scope>NUCLEOTIDE SEQUENCE</scope>
</reference>
<proteinExistence type="predicted"/>
<sequence length="254" mass="27714">MTREFNAEVCAARGEYYAQQWLSRDEKGPKGNPRFGPAMVLRDMHNLAYKDEFEVVMQGLRDNLGKGAWAKFEAAWKKVAEPREDKTFAEELKRRLAITPDGDHIEGAIGTVKVGGRRIGTQIIEVEAPDSIARRKRLELPKTPRNRETMLKITSLDWPIYAGEEDERIRPGGGAADPIPGRLGNAVGTFLKDESGALDPSVSNESILLGANALGDNVDEGTLGALVVGYGDTKAVDADTAIGTQTKLFSCQQT</sequence>
<accession>A0A0F9AWI0</accession>
<gene>
    <name evidence="1" type="ORF">LCGC14_2522250</name>
</gene>